<dbReference type="Proteomes" id="UP000183190">
    <property type="component" value="Unassembled WGS sequence"/>
</dbReference>
<keyword evidence="1" id="KW-0472">Membrane</keyword>
<dbReference type="EMBL" id="FNWV01000004">
    <property type="protein sequence ID" value="SEH54589.1"/>
    <property type="molecule type" value="Genomic_DNA"/>
</dbReference>
<accession>A0A1H6IYD0</accession>
<feature type="transmembrane region" description="Helical" evidence="1">
    <location>
        <begin position="12"/>
        <end position="33"/>
    </location>
</feature>
<proteinExistence type="predicted"/>
<dbReference type="OrthoDB" id="1822296at2"/>
<dbReference type="Pfam" id="PF07963">
    <property type="entry name" value="N_methyl"/>
    <property type="match status" value="1"/>
</dbReference>
<dbReference type="RefSeq" id="WP_074715679.1">
    <property type="nucleotide sequence ID" value="NZ_FNWV01000004.1"/>
</dbReference>
<dbReference type="NCBIfam" id="TIGR02532">
    <property type="entry name" value="IV_pilin_GFxxxE"/>
    <property type="match status" value="1"/>
</dbReference>
<reference evidence="2 3" key="1">
    <citation type="submission" date="2016-10" db="EMBL/GenBank/DDBJ databases">
        <authorList>
            <person name="de Groot N.N."/>
        </authorList>
    </citation>
    <scope>NUCLEOTIDE SEQUENCE [LARGE SCALE GENOMIC DNA]</scope>
    <source>
        <strain evidence="2 3">YAD2003</strain>
    </source>
</reference>
<organism evidence="2 3">
    <name type="scientific">Ruminococcus flavefaciens</name>
    <dbReference type="NCBI Taxonomy" id="1265"/>
    <lineage>
        <taxon>Bacteria</taxon>
        <taxon>Bacillati</taxon>
        <taxon>Bacillota</taxon>
        <taxon>Clostridia</taxon>
        <taxon>Eubacteriales</taxon>
        <taxon>Oscillospiraceae</taxon>
        <taxon>Ruminococcus</taxon>
    </lineage>
</organism>
<keyword evidence="1" id="KW-0812">Transmembrane</keyword>
<dbReference type="PROSITE" id="PS00409">
    <property type="entry name" value="PROKAR_NTER_METHYL"/>
    <property type="match status" value="1"/>
</dbReference>
<keyword evidence="1" id="KW-1133">Transmembrane helix</keyword>
<sequence>MKKSKKKLKGMTLIEMIISIFIFALMGGLLILVGTHIDATSKATNNLKNKVLVESPYAANHINVYGQKADGTDKVLDKEDLDITVKIHASGTYWKNDPDPDNPGKYNKIEKHYGDADGNVVVNMKAIKYTTEKLVTEGMTDDEIAEMQKKANGQLNLDFFDVQPETATP</sequence>
<name>A0A1H6IYD0_RUMFL</name>
<dbReference type="AlphaFoldDB" id="A0A1H6IYD0"/>
<protein>
    <submittedName>
        <fullName evidence="2">Prepilin-type N-terminal cleavage/methylation domain-containing protein</fullName>
    </submittedName>
</protein>
<dbReference type="InterPro" id="IPR012902">
    <property type="entry name" value="N_methyl_site"/>
</dbReference>
<evidence type="ECO:0000313" key="3">
    <source>
        <dbReference type="Proteomes" id="UP000183190"/>
    </source>
</evidence>
<evidence type="ECO:0000313" key="2">
    <source>
        <dbReference type="EMBL" id="SEH54589.1"/>
    </source>
</evidence>
<gene>
    <name evidence="2" type="ORF">SAMN02910265_01329</name>
</gene>
<evidence type="ECO:0000256" key="1">
    <source>
        <dbReference type="SAM" id="Phobius"/>
    </source>
</evidence>